<dbReference type="EMBL" id="JAYWIO010000001">
    <property type="protein sequence ID" value="KAK7288601.1"/>
    <property type="molecule type" value="Genomic_DNA"/>
</dbReference>
<evidence type="ECO:0000256" key="1">
    <source>
        <dbReference type="SAM" id="MobiDB-lite"/>
    </source>
</evidence>
<sequence length="215" mass="22956">MARKRGRPPKTPSSSSKKSPEKQDHCDDNHGGLDLSLSDEETLEAIDNLSPKKVVEMLKNLEVLKERIQKKVPPVGCSKEGVIACDETEKNQAKLMKEGIEATSGVLKQPSVWEKFDISKLRNAVDAVAKANVEGLQSCSEGTVVGDSVSSSDDISRGSTGANGAGHGADCQVADLDIPKEDSSWTTVITRSKAQIRYEQGKGAVDIHKASLANG</sequence>
<organism evidence="2 3">
    <name type="scientific">Crotalaria pallida</name>
    <name type="common">Smooth rattlebox</name>
    <name type="synonym">Crotalaria striata</name>
    <dbReference type="NCBI Taxonomy" id="3830"/>
    <lineage>
        <taxon>Eukaryota</taxon>
        <taxon>Viridiplantae</taxon>
        <taxon>Streptophyta</taxon>
        <taxon>Embryophyta</taxon>
        <taxon>Tracheophyta</taxon>
        <taxon>Spermatophyta</taxon>
        <taxon>Magnoliopsida</taxon>
        <taxon>eudicotyledons</taxon>
        <taxon>Gunneridae</taxon>
        <taxon>Pentapetalae</taxon>
        <taxon>rosids</taxon>
        <taxon>fabids</taxon>
        <taxon>Fabales</taxon>
        <taxon>Fabaceae</taxon>
        <taxon>Papilionoideae</taxon>
        <taxon>50 kb inversion clade</taxon>
        <taxon>genistoids sensu lato</taxon>
        <taxon>core genistoids</taxon>
        <taxon>Crotalarieae</taxon>
        <taxon>Crotalaria</taxon>
    </lineage>
</organism>
<comment type="caution">
    <text evidence="2">The sequence shown here is derived from an EMBL/GenBank/DDBJ whole genome shotgun (WGS) entry which is preliminary data.</text>
</comment>
<feature type="compositionally biased region" description="Low complexity" evidence="1">
    <location>
        <begin position="143"/>
        <end position="159"/>
    </location>
</feature>
<accession>A0AAN9IYT5</accession>
<proteinExistence type="predicted"/>
<name>A0AAN9IYT5_CROPI</name>
<feature type="region of interest" description="Disordered" evidence="1">
    <location>
        <begin position="143"/>
        <end position="170"/>
    </location>
</feature>
<reference evidence="2 3" key="1">
    <citation type="submission" date="2024-01" db="EMBL/GenBank/DDBJ databases">
        <title>The genomes of 5 underutilized Papilionoideae crops provide insights into root nodulation and disease resistanc.</title>
        <authorList>
            <person name="Yuan L."/>
        </authorList>
    </citation>
    <scope>NUCLEOTIDE SEQUENCE [LARGE SCALE GENOMIC DNA]</scope>
    <source>
        <strain evidence="2">ZHUSHIDOU_FW_LH</strain>
        <tissue evidence="2">Leaf</tissue>
    </source>
</reference>
<feature type="region of interest" description="Disordered" evidence="1">
    <location>
        <begin position="1"/>
        <end position="39"/>
    </location>
</feature>
<protein>
    <submittedName>
        <fullName evidence="2">Uncharacterized protein</fullName>
    </submittedName>
</protein>
<gene>
    <name evidence="2" type="ORF">RIF29_02067</name>
</gene>
<keyword evidence="3" id="KW-1185">Reference proteome</keyword>
<evidence type="ECO:0000313" key="3">
    <source>
        <dbReference type="Proteomes" id="UP001372338"/>
    </source>
</evidence>
<feature type="compositionally biased region" description="Basic and acidic residues" evidence="1">
    <location>
        <begin position="18"/>
        <end position="31"/>
    </location>
</feature>
<dbReference type="Proteomes" id="UP001372338">
    <property type="component" value="Unassembled WGS sequence"/>
</dbReference>
<dbReference type="AlphaFoldDB" id="A0AAN9IYT5"/>
<evidence type="ECO:0000313" key="2">
    <source>
        <dbReference type="EMBL" id="KAK7288601.1"/>
    </source>
</evidence>